<dbReference type="Proteomes" id="UP001642464">
    <property type="component" value="Unassembled WGS sequence"/>
</dbReference>
<evidence type="ECO:0000313" key="2">
    <source>
        <dbReference type="EMBL" id="CAK9078177.1"/>
    </source>
</evidence>
<name>A0ABP0PQ71_9DINO</name>
<dbReference type="EMBL" id="CAXAMM010038113">
    <property type="protein sequence ID" value="CAK9078177.1"/>
    <property type="molecule type" value="Genomic_DNA"/>
</dbReference>
<accession>A0ABP0PQ71</accession>
<feature type="region of interest" description="Disordered" evidence="1">
    <location>
        <begin position="1"/>
        <end position="26"/>
    </location>
</feature>
<proteinExistence type="predicted"/>
<gene>
    <name evidence="2" type="ORF">SCF082_LOCUS37423</name>
</gene>
<keyword evidence="3" id="KW-1185">Reference proteome</keyword>
<feature type="region of interest" description="Disordered" evidence="1">
    <location>
        <begin position="127"/>
        <end position="177"/>
    </location>
</feature>
<sequence length="177" mass="19318">MAPDWRRADGDQEKGCGDASGALPGQLDEFADEGVDEADELNAEAEEEGLGIGMPVRICNFFASGSDCYNGLIGDVVNVESVPEHAGEEEFLFTVRCLCSVPRRRSFSSVSNVPVSAMAQEAIEANRKQLRSSNHPNEARGTRKCLRKGLERRPASDDHPFSLAQRKAGVPELLDRR</sequence>
<feature type="compositionally biased region" description="Basic and acidic residues" evidence="1">
    <location>
        <begin position="1"/>
        <end position="16"/>
    </location>
</feature>
<comment type="caution">
    <text evidence="2">The sequence shown here is derived from an EMBL/GenBank/DDBJ whole genome shotgun (WGS) entry which is preliminary data.</text>
</comment>
<reference evidence="2 3" key="1">
    <citation type="submission" date="2024-02" db="EMBL/GenBank/DDBJ databases">
        <authorList>
            <person name="Chen Y."/>
            <person name="Shah S."/>
            <person name="Dougan E. K."/>
            <person name="Thang M."/>
            <person name="Chan C."/>
        </authorList>
    </citation>
    <scope>NUCLEOTIDE SEQUENCE [LARGE SCALE GENOMIC DNA]</scope>
</reference>
<organism evidence="2 3">
    <name type="scientific">Durusdinium trenchii</name>
    <dbReference type="NCBI Taxonomy" id="1381693"/>
    <lineage>
        <taxon>Eukaryota</taxon>
        <taxon>Sar</taxon>
        <taxon>Alveolata</taxon>
        <taxon>Dinophyceae</taxon>
        <taxon>Suessiales</taxon>
        <taxon>Symbiodiniaceae</taxon>
        <taxon>Durusdinium</taxon>
    </lineage>
</organism>
<evidence type="ECO:0000313" key="3">
    <source>
        <dbReference type="Proteomes" id="UP001642464"/>
    </source>
</evidence>
<protein>
    <submittedName>
        <fullName evidence="2">Uncharacterized protein</fullName>
    </submittedName>
</protein>
<feature type="compositionally biased region" description="Basic and acidic residues" evidence="1">
    <location>
        <begin position="148"/>
        <end position="160"/>
    </location>
</feature>
<evidence type="ECO:0000256" key="1">
    <source>
        <dbReference type="SAM" id="MobiDB-lite"/>
    </source>
</evidence>